<proteinExistence type="inferred from homology"/>
<evidence type="ECO:0000256" key="8">
    <source>
        <dbReference type="ARBA" id="ARBA00023235"/>
    </source>
</evidence>
<keyword evidence="14" id="KW-1185">Reference proteome</keyword>
<dbReference type="PANTHER" id="PTHR47642">
    <property type="entry name" value="ATP-DEPENDENT DNA HELICASE"/>
    <property type="match status" value="1"/>
</dbReference>
<accession>A0A2G8SB29</accession>
<evidence type="ECO:0000256" key="2">
    <source>
        <dbReference type="ARBA" id="ARBA00022763"/>
    </source>
</evidence>
<dbReference type="GO" id="GO:0043139">
    <property type="term" value="F:5'-3' DNA helicase activity"/>
    <property type="evidence" value="ECO:0007669"/>
    <property type="project" value="UniProtKB-EC"/>
</dbReference>
<keyword evidence="1 9" id="KW-0547">Nucleotide-binding</keyword>
<evidence type="ECO:0000256" key="5">
    <source>
        <dbReference type="ARBA" id="ARBA00022840"/>
    </source>
</evidence>
<keyword evidence="5 9" id="KW-0067">ATP-binding</keyword>
<evidence type="ECO:0000256" key="1">
    <source>
        <dbReference type="ARBA" id="ARBA00022741"/>
    </source>
</evidence>
<keyword evidence="6" id="KW-0238">DNA-binding</keyword>
<dbReference type="InterPro" id="IPR010285">
    <property type="entry name" value="DNA_helicase_pif1-like_DEAD"/>
</dbReference>
<dbReference type="InterPro" id="IPR049163">
    <property type="entry name" value="Pif1-like_2B_dom"/>
</dbReference>
<dbReference type="Proteomes" id="UP000230002">
    <property type="component" value="Unassembled WGS sequence"/>
</dbReference>
<feature type="compositionally biased region" description="Basic and acidic residues" evidence="10">
    <location>
        <begin position="146"/>
        <end position="160"/>
    </location>
</feature>
<keyword evidence="4 9" id="KW-0347">Helicase</keyword>
<dbReference type="GO" id="GO:0016887">
    <property type="term" value="F:ATP hydrolysis activity"/>
    <property type="evidence" value="ECO:0007669"/>
    <property type="project" value="RHEA"/>
</dbReference>
<dbReference type="Pfam" id="PF21530">
    <property type="entry name" value="Pif1_2B_dom"/>
    <property type="match status" value="1"/>
</dbReference>
<organism evidence="13 14">
    <name type="scientific">Ganoderma sinense ZZ0214-1</name>
    <dbReference type="NCBI Taxonomy" id="1077348"/>
    <lineage>
        <taxon>Eukaryota</taxon>
        <taxon>Fungi</taxon>
        <taxon>Dikarya</taxon>
        <taxon>Basidiomycota</taxon>
        <taxon>Agaricomycotina</taxon>
        <taxon>Agaricomycetes</taxon>
        <taxon>Polyporales</taxon>
        <taxon>Polyporaceae</taxon>
        <taxon>Ganoderma</taxon>
    </lineage>
</organism>
<dbReference type="SUPFAM" id="SSF52540">
    <property type="entry name" value="P-loop containing nucleoside triphosphate hydrolases"/>
    <property type="match status" value="1"/>
</dbReference>
<protein>
    <recommendedName>
        <fullName evidence="9">ATP-dependent DNA helicase</fullName>
        <ecNumber evidence="9">5.6.2.3</ecNumber>
    </recommendedName>
</protein>
<feature type="region of interest" description="Disordered" evidence="10">
    <location>
        <begin position="139"/>
        <end position="160"/>
    </location>
</feature>
<dbReference type="InterPro" id="IPR027417">
    <property type="entry name" value="P-loop_NTPase"/>
</dbReference>
<feature type="domain" description="DNA helicase Pif1-like DEAD-box helicase" evidence="11">
    <location>
        <begin position="1"/>
        <end position="99"/>
    </location>
</feature>
<gene>
    <name evidence="13" type="ORF">GSI_07112</name>
</gene>
<reference evidence="13 14" key="1">
    <citation type="journal article" date="2015" name="Sci. Rep.">
        <title>Chromosome-level genome map provides insights into diverse defense mechanisms in the medicinal fungus Ganoderma sinense.</title>
        <authorList>
            <person name="Zhu Y."/>
            <person name="Xu J."/>
            <person name="Sun C."/>
            <person name="Zhou S."/>
            <person name="Xu H."/>
            <person name="Nelson D.R."/>
            <person name="Qian J."/>
            <person name="Song J."/>
            <person name="Luo H."/>
            <person name="Xiang L."/>
            <person name="Li Y."/>
            <person name="Xu Z."/>
            <person name="Ji A."/>
            <person name="Wang L."/>
            <person name="Lu S."/>
            <person name="Hayward A."/>
            <person name="Sun W."/>
            <person name="Li X."/>
            <person name="Schwartz D.C."/>
            <person name="Wang Y."/>
            <person name="Chen S."/>
        </authorList>
    </citation>
    <scope>NUCLEOTIDE SEQUENCE [LARGE SCALE GENOMIC DNA]</scope>
    <source>
        <strain evidence="13 14">ZZ0214-1</strain>
    </source>
</reference>
<dbReference type="AlphaFoldDB" id="A0A2G8SB29"/>
<keyword evidence="9" id="KW-0233">DNA recombination</keyword>
<dbReference type="EMBL" id="AYKW01000013">
    <property type="protein sequence ID" value="PIL30943.1"/>
    <property type="molecule type" value="Genomic_DNA"/>
</dbReference>
<dbReference type="OrthoDB" id="432234at2759"/>
<keyword evidence="7 9" id="KW-0234">DNA repair</keyword>
<comment type="cofactor">
    <cofactor evidence="9">
        <name>Mg(2+)</name>
        <dbReference type="ChEBI" id="CHEBI:18420"/>
    </cofactor>
</comment>
<evidence type="ECO:0000313" key="13">
    <source>
        <dbReference type="EMBL" id="PIL30943.1"/>
    </source>
</evidence>
<keyword evidence="8" id="KW-0413">Isomerase</keyword>
<dbReference type="Gene3D" id="3.40.50.300">
    <property type="entry name" value="P-loop containing nucleotide triphosphate hydrolases"/>
    <property type="match status" value="2"/>
</dbReference>
<evidence type="ECO:0000256" key="3">
    <source>
        <dbReference type="ARBA" id="ARBA00022801"/>
    </source>
</evidence>
<dbReference type="GO" id="GO:0000723">
    <property type="term" value="P:telomere maintenance"/>
    <property type="evidence" value="ECO:0007669"/>
    <property type="project" value="InterPro"/>
</dbReference>
<keyword evidence="2 9" id="KW-0227">DNA damage</keyword>
<evidence type="ECO:0000256" key="4">
    <source>
        <dbReference type="ARBA" id="ARBA00022806"/>
    </source>
</evidence>
<dbReference type="GO" id="GO:0006310">
    <property type="term" value="P:DNA recombination"/>
    <property type="evidence" value="ECO:0007669"/>
    <property type="project" value="UniProtKB-KW"/>
</dbReference>
<evidence type="ECO:0000259" key="12">
    <source>
        <dbReference type="Pfam" id="PF21530"/>
    </source>
</evidence>
<evidence type="ECO:0000256" key="7">
    <source>
        <dbReference type="ARBA" id="ARBA00023204"/>
    </source>
</evidence>
<evidence type="ECO:0000256" key="6">
    <source>
        <dbReference type="ARBA" id="ARBA00023125"/>
    </source>
</evidence>
<dbReference type="CDD" id="cd18809">
    <property type="entry name" value="SF1_C_RecD"/>
    <property type="match status" value="1"/>
</dbReference>
<comment type="caution">
    <text evidence="13">The sequence shown here is derived from an EMBL/GenBank/DDBJ whole genome shotgun (WGS) entry which is preliminary data.</text>
</comment>
<evidence type="ECO:0000256" key="9">
    <source>
        <dbReference type="RuleBase" id="RU363044"/>
    </source>
</evidence>
<evidence type="ECO:0000259" key="11">
    <source>
        <dbReference type="Pfam" id="PF05970"/>
    </source>
</evidence>
<name>A0A2G8SB29_9APHY</name>
<dbReference type="InterPro" id="IPR051055">
    <property type="entry name" value="PIF1_helicase"/>
</dbReference>
<comment type="similarity">
    <text evidence="9">Belongs to the helicase family.</text>
</comment>
<feature type="domain" description="DNA helicase Pif1-like 2B" evidence="12">
    <location>
        <begin position="173"/>
        <end position="209"/>
    </location>
</feature>
<dbReference type="Pfam" id="PF05970">
    <property type="entry name" value="PIF1"/>
    <property type="match status" value="1"/>
</dbReference>
<dbReference type="EC" id="5.6.2.3" evidence="9"/>
<comment type="catalytic activity">
    <reaction evidence="9">
        <text>ATP + H2O = ADP + phosphate + H(+)</text>
        <dbReference type="Rhea" id="RHEA:13065"/>
        <dbReference type="ChEBI" id="CHEBI:15377"/>
        <dbReference type="ChEBI" id="CHEBI:15378"/>
        <dbReference type="ChEBI" id="CHEBI:30616"/>
        <dbReference type="ChEBI" id="CHEBI:43474"/>
        <dbReference type="ChEBI" id="CHEBI:456216"/>
        <dbReference type="EC" id="5.6.2.3"/>
    </reaction>
</comment>
<dbReference type="GO" id="GO:0005524">
    <property type="term" value="F:ATP binding"/>
    <property type="evidence" value="ECO:0007669"/>
    <property type="project" value="UniProtKB-KW"/>
</dbReference>
<evidence type="ECO:0000256" key="10">
    <source>
        <dbReference type="SAM" id="MobiDB-lite"/>
    </source>
</evidence>
<keyword evidence="3 9" id="KW-0378">Hydrolase</keyword>
<sequence length="401" mass="44847">MIDGKLFDKLEYIARTLRKNNYPFGGIQLVLSGDFCQLPPVPDKSAAGAQIPACFAFDSKTWPQCVGDPIVLKKVFRQKDQKFVDMLNAMRFGKMDAQTTLSFRKLSRPVQYDDGIEPTELYPTRNEVDSANTARLAKLAGQPKDYPAKDSPGRDEHGNPFPFERVERALRDMVAPKKLPLKVGAQVMLIKNIIQGLLVNGSIGKVVGFYKPRDAVAMGAQIALPELAQGVQNNPAVEPMGTQEREQQKEQREQKLKKLLAMNTVWPAVQFANGPLMLCVPLSFESMNADGGIEAVREQVPLILAWALSIHKSQGQTLERVRVDLNRIFEKGQAYVALSRATRLEALQVLNFDPAKVRAHPRVLEWMAEHDSKVPDAPDGQVSNRHDVDIDEDLELWQDIL</sequence>
<dbReference type="STRING" id="1077348.A0A2G8SB29"/>
<evidence type="ECO:0000313" key="14">
    <source>
        <dbReference type="Proteomes" id="UP000230002"/>
    </source>
</evidence>
<dbReference type="PANTHER" id="PTHR47642:SF5">
    <property type="entry name" value="ATP-DEPENDENT DNA HELICASE"/>
    <property type="match status" value="1"/>
</dbReference>
<dbReference type="GO" id="GO:0006281">
    <property type="term" value="P:DNA repair"/>
    <property type="evidence" value="ECO:0007669"/>
    <property type="project" value="UniProtKB-KW"/>
</dbReference>